<evidence type="ECO:0000256" key="1">
    <source>
        <dbReference type="ARBA" id="ARBA00023186"/>
    </source>
</evidence>
<dbReference type="Proteomes" id="UP000092884">
    <property type="component" value="Chromosome"/>
</dbReference>
<evidence type="ECO:0008006" key="4">
    <source>
        <dbReference type="Google" id="ProtNLM"/>
    </source>
</evidence>
<keyword evidence="3" id="KW-1185">Reference proteome</keyword>
<dbReference type="Pfam" id="PF02613">
    <property type="entry name" value="Nitrate_red_del"/>
    <property type="match status" value="1"/>
</dbReference>
<dbReference type="RefSeq" id="WP_066339637.1">
    <property type="nucleotide sequence ID" value="NZ_CP016503.1"/>
</dbReference>
<dbReference type="InterPro" id="IPR020945">
    <property type="entry name" value="DMSO/NO3_reduct_chaperone"/>
</dbReference>
<accession>A0A1B1U4Z8</accession>
<dbReference type="InterPro" id="IPR036411">
    <property type="entry name" value="TorD-like_sf"/>
</dbReference>
<dbReference type="SUPFAM" id="SSF89155">
    <property type="entry name" value="TorD-like"/>
    <property type="match status" value="1"/>
</dbReference>
<gene>
    <name evidence="2" type="ORF">BBW65_03225</name>
</gene>
<dbReference type="PANTHER" id="PTHR34227:SF1">
    <property type="entry name" value="DIMETHYL SULFOXIDE REDUCTASE CHAPERONE-RELATED"/>
    <property type="match status" value="1"/>
</dbReference>
<dbReference type="STRING" id="222136.BBW65_03225"/>
<evidence type="ECO:0000313" key="3">
    <source>
        <dbReference type="Proteomes" id="UP000092884"/>
    </source>
</evidence>
<protein>
    <recommendedName>
        <fullName evidence="4">Molecular chaperone TorD family protein</fullName>
    </recommendedName>
</protein>
<keyword evidence="1" id="KW-0143">Chaperone</keyword>
<dbReference type="OrthoDB" id="5321442at2"/>
<dbReference type="AlphaFoldDB" id="A0A1B1U4Z8"/>
<proteinExistence type="predicted"/>
<name>A0A1B1U4Z8_9HELI</name>
<organism evidence="2 3">
    <name type="scientific">Helicobacter enhydrae</name>
    <dbReference type="NCBI Taxonomy" id="222136"/>
    <lineage>
        <taxon>Bacteria</taxon>
        <taxon>Pseudomonadati</taxon>
        <taxon>Campylobacterota</taxon>
        <taxon>Epsilonproteobacteria</taxon>
        <taxon>Campylobacterales</taxon>
        <taxon>Helicobacteraceae</taxon>
        <taxon>Helicobacter</taxon>
    </lineage>
</organism>
<reference evidence="3" key="1">
    <citation type="submission" date="2016-07" db="EMBL/GenBank/DDBJ databases">
        <authorList>
            <person name="Florea S."/>
            <person name="Webb J.S."/>
            <person name="Jaromczyk J."/>
            <person name="Schardl C.L."/>
        </authorList>
    </citation>
    <scope>NUCLEOTIDE SEQUENCE [LARGE SCALE GENOMIC DNA]</scope>
    <source>
        <strain evidence="3">MIT 01-6242</strain>
    </source>
</reference>
<dbReference type="PANTHER" id="PTHR34227">
    <property type="entry name" value="CHAPERONE PROTEIN YCDY"/>
    <property type="match status" value="1"/>
</dbReference>
<dbReference type="Gene3D" id="1.10.3480.10">
    <property type="entry name" value="TorD-like"/>
    <property type="match status" value="1"/>
</dbReference>
<sequence length="238" mass="27764">MKEEEIQINKARGMYYALLGMFFSYQSLSRHRQTAIAILEQIFANAINDQTQKDAQVLLNELEANGTARIEQEFDALFVDNFTYKCINLTASYYDEGWEFGEKCLKIRDLVLESEFRRNEEFVEPEDHLGFLLMFCSSLLEKANPCAIAMCQKIFAEILNDYVNFVVLETLKSKKAHFYKSVVKILGSFAEFERLYLDVTPPPLEEFVDLQDLKAQEKKAKWKKRVKADMDEDTLKQK</sequence>
<dbReference type="InterPro" id="IPR050289">
    <property type="entry name" value="TorD/DmsD_chaperones"/>
</dbReference>
<evidence type="ECO:0000313" key="2">
    <source>
        <dbReference type="EMBL" id="ANV97874.1"/>
    </source>
</evidence>
<dbReference type="KEGG" id="het:BBW65_03225"/>
<dbReference type="EMBL" id="CP016503">
    <property type="protein sequence ID" value="ANV97874.1"/>
    <property type="molecule type" value="Genomic_DNA"/>
</dbReference>